<organism evidence="2 3">
    <name type="scientific">Tistrella bauzanensis</name>
    <dbReference type="NCBI Taxonomy" id="657419"/>
    <lineage>
        <taxon>Bacteria</taxon>
        <taxon>Pseudomonadati</taxon>
        <taxon>Pseudomonadota</taxon>
        <taxon>Alphaproteobacteria</taxon>
        <taxon>Geminicoccales</taxon>
        <taxon>Geminicoccaceae</taxon>
        <taxon>Tistrella</taxon>
    </lineage>
</organism>
<dbReference type="InterPro" id="IPR011032">
    <property type="entry name" value="GroES-like_sf"/>
</dbReference>
<dbReference type="InterPro" id="IPR041694">
    <property type="entry name" value="ADH_N_2"/>
</dbReference>
<evidence type="ECO:0000259" key="1">
    <source>
        <dbReference type="Pfam" id="PF16884"/>
    </source>
</evidence>
<accession>A0ABQ1IA57</accession>
<evidence type="ECO:0000313" key="2">
    <source>
        <dbReference type="EMBL" id="GGB27694.1"/>
    </source>
</evidence>
<feature type="domain" description="Oxidoreductase N-terminal" evidence="1">
    <location>
        <begin position="26"/>
        <end position="73"/>
    </location>
</feature>
<dbReference type="Gene3D" id="3.90.180.10">
    <property type="entry name" value="Medium-chain alcohol dehydrogenases, catalytic domain"/>
    <property type="match status" value="1"/>
</dbReference>
<reference evidence="3" key="1">
    <citation type="journal article" date="2019" name="Int. J. Syst. Evol. Microbiol.">
        <title>The Global Catalogue of Microorganisms (GCM) 10K type strain sequencing project: providing services to taxonomists for standard genome sequencing and annotation.</title>
        <authorList>
            <consortium name="The Broad Institute Genomics Platform"/>
            <consortium name="The Broad Institute Genome Sequencing Center for Infectious Disease"/>
            <person name="Wu L."/>
            <person name="Ma J."/>
        </authorList>
    </citation>
    <scope>NUCLEOTIDE SEQUENCE [LARGE SCALE GENOMIC DNA]</scope>
    <source>
        <strain evidence="3">CGMCC 1.10188</strain>
    </source>
</reference>
<evidence type="ECO:0000313" key="3">
    <source>
        <dbReference type="Proteomes" id="UP000603352"/>
    </source>
</evidence>
<gene>
    <name evidence="2" type="ORF">GCM10011505_06250</name>
</gene>
<protein>
    <recommendedName>
        <fullName evidence="1">Oxidoreductase N-terminal domain-containing protein</fullName>
    </recommendedName>
</protein>
<name>A0ABQ1IA57_9PROT</name>
<dbReference type="SUPFAM" id="SSF50129">
    <property type="entry name" value="GroES-like"/>
    <property type="match status" value="1"/>
</dbReference>
<keyword evidence="3" id="KW-1185">Reference proteome</keyword>
<sequence>MTDVTDGPPDAAPDRIPPWSLPTANRRVILTRRLAGIPRASDFHLDTVPVPTPGAGSFLVRNIYLSVDPAQRG</sequence>
<dbReference type="Proteomes" id="UP000603352">
    <property type="component" value="Unassembled WGS sequence"/>
</dbReference>
<proteinExistence type="predicted"/>
<dbReference type="Pfam" id="PF16884">
    <property type="entry name" value="ADH_N_2"/>
    <property type="match status" value="1"/>
</dbReference>
<comment type="caution">
    <text evidence="2">The sequence shown here is derived from an EMBL/GenBank/DDBJ whole genome shotgun (WGS) entry which is preliminary data.</text>
</comment>
<dbReference type="EMBL" id="BMDZ01000004">
    <property type="protein sequence ID" value="GGB27694.1"/>
    <property type="molecule type" value="Genomic_DNA"/>
</dbReference>